<dbReference type="EMBL" id="CAADFP010000033">
    <property type="protein sequence ID" value="VFK26310.1"/>
    <property type="molecule type" value="Genomic_DNA"/>
</dbReference>
<evidence type="ECO:0000313" key="2">
    <source>
        <dbReference type="EMBL" id="VFK26310.1"/>
    </source>
</evidence>
<gene>
    <name evidence="1" type="ORF">BECKLPF1236A_GA0070988_103293</name>
    <name evidence="2" type="ORF">BECKLPF1236C_GA0070990_1003319</name>
</gene>
<evidence type="ECO:0000313" key="1">
    <source>
        <dbReference type="EMBL" id="VFK22034.1"/>
    </source>
</evidence>
<reference evidence="1" key="1">
    <citation type="submission" date="2019-02" db="EMBL/GenBank/DDBJ databases">
        <authorList>
            <person name="Gruber-Vodicka R. H."/>
            <person name="Seah K. B. B."/>
        </authorList>
    </citation>
    <scope>NUCLEOTIDE SEQUENCE</scope>
    <source>
        <strain evidence="1">BECK_S312</strain>
        <strain evidence="2">BECK_S426</strain>
    </source>
</reference>
<sequence>MGVAPLVRFQGQLLSLQVQLRPQQAIDPLLILPGLEGRAALQGQERKSRAITETGIVSVHVAVQIEHPVLTEQGLNGFLVVRVQPVQGVMAEDDPDPGVADGLKTRLHQHLAGGEIPLVGLTLR</sequence>
<organism evidence="1">
    <name type="scientific">Candidatus Kentrum sp. LPFa</name>
    <dbReference type="NCBI Taxonomy" id="2126335"/>
    <lineage>
        <taxon>Bacteria</taxon>
        <taxon>Pseudomonadati</taxon>
        <taxon>Pseudomonadota</taxon>
        <taxon>Gammaproteobacteria</taxon>
        <taxon>Candidatus Kentrum</taxon>
    </lineage>
</organism>
<dbReference type="EMBL" id="CAADFM010000329">
    <property type="protein sequence ID" value="VFK22034.1"/>
    <property type="molecule type" value="Genomic_DNA"/>
</dbReference>
<accession>A0A450WYB1</accession>
<name>A0A450WYB1_9GAMM</name>
<proteinExistence type="predicted"/>
<dbReference type="AlphaFoldDB" id="A0A450WYB1"/>
<protein>
    <submittedName>
        <fullName evidence="1">Uncharacterized protein</fullName>
    </submittedName>
</protein>